<proteinExistence type="predicted"/>
<accession>A0A077R697</accession>
<organism evidence="2">
    <name type="scientific">Melanopsichium pennsylvanicum 4</name>
    <dbReference type="NCBI Taxonomy" id="1398559"/>
    <lineage>
        <taxon>Eukaryota</taxon>
        <taxon>Fungi</taxon>
        <taxon>Dikarya</taxon>
        <taxon>Basidiomycota</taxon>
        <taxon>Ustilaginomycotina</taxon>
        <taxon>Ustilaginomycetes</taxon>
        <taxon>Ustilaginales</taxon>
        <taxon>Ustilaginaceae</taxon>
        <taxon>Melanopsichium</taxon>
    </lineage>
</organism>
<dbReference type="EMBL" id="HG529622">
    <property type="protein sequence ID" value="CDI54646.1"/>
    <property type="molecule type" value="Genomic_DNA"/>
</dbReference>
<reference evidence="2" key="1">
    <citation type="journal article" date="2014" name="Genome Biol. Evol.">
        <title>Gene Loss Rather Than Gene Gain Is Associated with a Host Jump from Monocots to Dicots in the Smut Fungus Melanopsichium pennsylvanicum.</title>
        <authorList>
            <person name="Sharma R."/>
            <person name="Mishra B."/>
            <person name="Runge F."/>
            <person name="Thines M."/>
        </authorList>
    </citation>
    <scope>NUCLEOTIDE SEQUENCE</scope>
    <source>
        <strain evidence="2">4</strain>
    </source>
</reference>
<sequence>MSQGPDRASALISPHSRSLHIRNHNTNIDPTRVSVHPRFQLNIRNAFPHLFTTSLVPRCAAPLPSPTRHATSFLLPEALLTQQPLRTFLAALHTTRITLSRSKLRIK</sequence>
<name>A0A077R697_9BASI</name>
<protein>
    <submittedName>
        <fullName evidence="2">Uncharacterized protein</fullName>
    </submittedName>
</protein>
<feature type="region of interest" description="Disordered" evidence="1">
    <location>
        <begin position="1"/>
        <end position="27"/>
    </location>
</feature>
<evidence type="ECO:0000313" key="2">
    <source>
        <dbReference type="EMBL" id="CDI54646.1"/>
    </source>
</evidence>
<dbReference type="AlphaFoldDB" id="A0A077R697"/>
<evidence type="ECO:0000256" key="1">
    <source>
        <dbReference type="SAM" id="MobiDB-lite"/>
    </source>
</evidence>